<evidence type="ECO:0000256" key="1">
    <source>
        <dbReference type="PIRSR" id="PIRSR000440-1"/>
    </source>
</evidence>
<dbReference type="AlphaFoldDB" id="A0A1N6ECC2"/>
<dbReference type="InterPro" id="IPR001707">
    <property type="entry name" value="Cmp_AcTrfase"/>
</dbReference>
<dbReference type="Gene3D" id="3.30.559.10">
    <property type="entry name" value="Chloramphenicol acetyltransferase-like domain"/>
    <property type="match status" value="1"/>
</dbReference>
<reference evidence="3" key="1">
    <citation type="submission" date="2016-12" db="EMBL/GenBank/DDBJ databases">
        <authorList>
            <person name="Varghese N."/>
            <person name="Submissions S."/>
        </authorList>
    </citation>
    <scope>NUCLEOTIDE SEQUENCE [LARGE SCALE GENOMIC DNA]</scope>
    <source>
        <strain evidence="3">DSM 16779</strain>
    </source>
</reference>
<protein>
    <submittedName>
        <fullName evidence="2">Chloramphenicol O-acetyltransferase type A</fullName>
    </submittedName>
</protein>
<dbReference type="PANTHER" id="PTHR38474:SF1">
    <property type="entry name" value="SLR0299 PROTEIN"/>
    <property type="match status" value="1"/>
</dbReference>
<dbReference type="PANTHER" id="PTHR38474">
    <property type="entry name" value="SLR0299 PROTEIN"/>
    <property type="match status" value="1"/>
</dbReference>
<name>A0A1N6ECC2_9FLAO</name>
<dbReference type="RefSeq" id="WP_074228094.1">
    <property type="nucleotide sequence ID" value="NZ_FSRQ01000001.1"/>
</dbReference>
<organism evidence="2 3">
    <name type="scientific">Chryseobacterium scophthalmum</name>
    <dbReference type="NCBI Taxonomy" id="59733"/>
    <lineage>
        <taxon>Bacteria</taxon>
        <taxon>Pseudomonadati</taxon>
        <taxon>Bacteroidota</taxon>
        <taxon>Flavobacteriia</taxon>
        <taxon>Flavobacteriales</taxon>
        <taxon>Weeksellaceae</taxon>
        <taxon>Chryseobacterium group</taxon>
        <taxon>Chryseobacterium</taxon>
    </lineage>
</organism>
<dbReference type="EMBL" id="FSRQ01000001">
    <property type="protein sequence ID" value="SIN80567.1"/>
    <property type="molecule type" value="Genomic_DNA"/>
</dbReference>
<dbReference type="OrthoDB" id="9801766at2"/>
<dbReference type="InterPro" id="IPR023213">
    <property type="entry name" value="CAT-like_dom_sf"/>
</dbReference>
<dbReference type="Proteomes" id="UP000184782">
    <property type="component" value="Unassembled WGS sequence"/>
</dbReference>
<dbReference type="GO" id="GO:0008811">
    <property type="term" value="F:chloramphenicol O-acetyltransferase activity"/>
    <property type="evidence" value="ECO:0007669"/>
    <property type="project" value="InterPro"/>
</dbReference>
<dbReference type="SMART" id="SM01059">
    <property type="entry name" value="CAT"/>
    <property type="match status" value="1"/>
</dbReference>
<sequence length="208" mass="24108">MKQLIKQEDWKRKEHFLFFSKFEEPFFGVTITIDCTLAYQQAKAKGNSFFLYYLYRSLKAANAIENFRYRIIDKEVYLFDQINASATINRPDETFGFSYMDYDKNEELFNQNAKEEIARVQQSKGLIPAGSGENVIHFSAVPWFDFTSLSHARSFTFPDSCPKISFGKVTENNGKKLMSVSIHAHHGLMDGFHIGSFAEKFQELMNEI</sequence>
<dbReference type="Pfam" id="PF00302">
    <property type="entry name" value="CAT"/>
    <property type="match status" value="1"/>
</dbReference>
<accession>A0A1N6ECC2</accession>
<dbReference type="PIRSF" id="PIRSF000440">
    <property type="entry name" value="CAT"/>
    <property type="match status" value="1"/>
</dbReference>
<feature type="active site" description="Proton acceptor" evidence="1">
    <location>
        <position position="186"/>
    </location>
</feature>
<dbReference type="SUPFAM" id="SSF52777">
    <property type="entry name" value="CoA-dependent acyltransferases"/>
    <property type="match status" value="1"/>
</dbReference>
<evidence type="ECO:0000313" key="2">
    <source>
        <dbReference type="EMBL" id="SIN80567.1"/>
    </source>
</evidence>
<keyword evidence="3" id="KW-1185">Reference proteome</keyword>
<proteinExistence type="predicted"/>
<keyword evidence="2" id="KW-0808">Transferase</keyword>
<gene>
    <name evidence="2" type="ORF">SAMN05421769_0144</name>
</gene>
<evidence type="ECO:0000313" key="3">
    <source>
        <dbReference type="Proteomes" id="UP000184782"/>
    </source>
</evidence>